<reference evidence="2" key="1">
    <citation type="submission" date="2024-07" db="EMBL/GenBank/DDBJ databases">
        <title>Two chromosome-level genome assemblies of Korean endemic species Abeliophyllum distichum and Forsythia ovata (Oleaceae).</title>
        <authorList>
            <person name="Jang H."/>
        </authorList>
    </citation>
    <scope>NUCLEOTIDE SEQUENCE [LARGE SCALE GENOMIC DNA]</scope>
</reference>
<evidence type="ECO:0000313" key="1">
    <source>
        <dbReference type="EMBL" id="KAL2542037.1"/>
    </source>
</evidence>
<protein>
    <submittedName>
        <fullName evidence="1">Uncharacterized protein</fullName>
    </submittedName>
</protein>
<dbReference type="Proteomes" id="UP001604336">
    <property type="component" value="Unassembled WGS sequence"/>
</dbReference>
<organism evidence="1 2">
    <name type="scientific">Abeliophyllum distichum</name>
    <dbReference type="NCBI Taxonomy" id="126358"/>
    <lineage>
        <taxon>Eukaryota</taxon>
        <taxon>Viridiplantae</taxon>
        <taxon>Streptophyta</taxon>
        <taxon>Embryophyta</taxon>
        <taxon>Tracheophyta</taxon>
        <taxon>Spermatophyta</taxon>
        <taxon>Magnoliopsida</taxon>
        <taxon>eudicotyledons</taxon>
        <taxon>Gunneridae</taxon>
        <taxon>Pentapetalae</taxon>
        <taxon>asterids</taxon>
        <taxon>lamiids</taxon>
        <taxon>Lamiales</taxon>
        <taxon>Oleaceae</taxon>
        <taxon>Forsythieae</taxon>
        <taxon>Abeliophyllum</taxon>
    </lineage>
</organism>
<sequence length="128" mass="14592">MLNIENDVENSVQTGFSTLPQIEVELPENEDQNDNLVEEEIDNIVDNHQIIEENVSPDLTDYQLARNRERRTNIRPPSRLADTDFALILSAQSSIGSESDSYEEALNSKDSKHWLSAMKDEIGLSFKR</sequence>
<dbReference type="AlphaFoldDB" id="A0ABD1VXB6"/>
<name>A0ABD1VXB6_9LAMI</name>
<keyword evidence="2" id="KW-1185">Reference proteome</keyword>
<proteinExistence type="predicted"/>
<dbReference type="EMBL" id="JBFOLK010000001">
    <property type="protein sequence ID" value="KAL2542037.1"/>
    <property type="molecule type" value="Genomic_DNA"/>
</dbReference>
<gene>
    <name evidence="1" type="ORF">Adt_03015</name>
</gene>
<comment type="caution">
    <text evidence="1">The sequence shown here is derived from an EMBL/GenBank/DDBJ whole genome shotgun (WGS) entry which is preliminary data.</text>
</comment>
<evidence type="ECO:0000313" key="2">
    <source>
        <dbReference type="Proteomes" id="UP001604336"/>
    </source>
</evidence>
<accession>A0ABD1VXB6</accession>